<accession>A0ABS8AEW7</accession>
<dbReference type="Proteomes" id="UP001165297">
    <property type="component" value="Unassembled WGS sequence"/>
</dbReference>
<reference evidence="2" key="1">
    <citation type="submission" date="2021-10" db="EMBL/GenBank/DDBJ databases">
        <authorList>
            <person name="Dean J.D."/>
            <person name="Kim M.K."/>
            <person name="Newey C.N."/>
            <person name="Stoker T.S."/>
            <person name="Thompson D.W."/>
            <person name="Grose J.H."/>
        </authorList>
    </citation>
    <scope>NUCLEOTIDE SEQUENCE</scope>
    <source>
        <strain evidence="2">BT635</strain>
    </source>
</reference>
<organism evidence="2 3">
    <name type="scientific">Hymenobacter nitidus</name>
    <dbReference type="NCBI Taxonomy" id="2880929"/>
    <lineage>
        <taxon>Bacteria</taxon>
        <taxon>Pseudomonadati</taxon>
        <taxon>Bacteroidota</taxon>
        <taxon>Cytophagia</taxon>
        <taxon>Cytophagales</taxon>
        <taxon>Hymenobacteraceae</taxon>
        <taxon>Hymenobacter</taxon>
    </lineage>
</organism>
<proteinExistence type="predicted"/>
<dbReference type="RefSeq" id="WP_226187213.1">
    <property type="nucleotide sequence ID" value="NZ_JAJADQ010000008.1"/>
</dbReference>
<evidence type="ECO:0000313" key="3">
    <source>
        <dbReference type="Proteomes" id="UP001165297"/>
    </source>
</evidence>
<evidence type="ECO:0000256" key="1">
    <source>
        <dbReference type="SAM" id="MobiDB-lite"/>
    </source>
</evidence>
<feature type="compositionally biased region" description="Pro residues" evidence="1">
    <location>
        <begin position="328"/>
        <end position="341"/>
    </location>
</feature>
<dbReference type="InterPro" id="IPR029044">
    <property type="entry name" value="Nucleotide-diphossugar_trans"/>
</dbReference>
<keyword evidence="3" id="KW-1185">Reference proteome</keyword>
<keyword evidence="2" id="KW-0808">Transferase</keyword>
<evidence type="ECO:0000313" key="2">
    <source>
        <dbReference type="EMBL" id="MCB2378938.1"/>
    </source>
</evidence>
<dbReference type="GO" id="GO:0016740">
    <property type="term" value="F:transferase activity"/>
    <property type="evidence" value="ECO:0007669"/>
    <property type="project" value="UniProtKB-KW"/>
</dbReference>
<dbReference type="EMBL" id="JAJADQ010000008">
    <property type="protein sequence ID" value="MCB2378938.1"/>
    <property type="molecule type" value="Genomic_DNA"/>
</dbReference>
<dbReference type="SUPFAM" id="SSF53448">
    <property type="entry name" value="Nucleotide-diphospho-sugar transferases"/>
    <property type="match status" value="1"/>
</dbReference>
<feature type="region of interest" description="Disordered" evidence="1">
    <location>
        <begin position="313"/>
        <end position="349"/>
    </location>
</feature>
<dbReference type="Gene3D" id="3.90.550.10">
    <property type="entry name" value="Spore Coat Polysaccharide Biosynthesis Protein SpsA, Chain A"/>
    <property type="match status" value="1"/>
</dbReference>
<comment type="caution">
    <text evidence="2">The sequence shown here is derived from an EMBL/GenBank/DDBJ whole genome shotgun (WGS) entry which is preliminary data.</text>
</comment>
<gene>
    <name evidence="2" type="ORF">LGH70_15160</name>
</gene>
<feature type="compositionally biased region" description="Low complexity" evidence="1">
    <location>
        <begin position="316"/>
        <end position="327"/>
    </location>
</feature>
<protein>
    <submittedName>
        <fullName evidence="2">Nucleotide-diphospho-sugar transferase</fullName>
    </submittedName>
</protein>
<sequence>MPHSAASAPATPAVLLLLFNRAETTREVFAAIRQARPARLYLAADGPRPGHPTDAATCAAARAEVAHIDWPCEVRTLFQTRNLNCGVGPATAITWFFSQEEEGIILEDDCVPSPDFFRFCAELLPRYRHDTRVLHIGGNNFGSEARQPLAPGAESYYFSGQVNSWGWATWRRAWRLYDFEMARFDTLGPQGKLRPHYSSWLEERYWRRQFAAVRRAASPPDVWDYQWHFTIAAHDGLAIMPAVNLVGNIGFGQHATHTHDAADDFAAVATGALPTPLCHPAAVQRHWRRDRRRFREFLAGRLTAKVRRLFRGPGRATAPVTPAAAPVLPAPPPQLVPPLPAPAESLAQV</sequence>
<name>A0ABS8AEW7_9BACT</name>